<feature type="transmembrane region" description="Helical" evidence="2">
    <location>
        <begin position="12"/>
        <end position="29"/>
    </location>
</feature>
<feature type="region of interest" description="Disordered" evidence="1">
    <location>
        <begin position="167"/>
        <end position="214"/>
    </location>
</feature>
<sequence>MYTCLCKWIASWNLLSGFAEVVYGIYILAHGHQSYNGASIALGLAFLIFGAMVFASAVFLIRAFSEGRDSLLLTWFCLTTLKITTAAVFLIFVLVGYISSKPGDGIQSSVANLNWSGNLTINNTILFLLSLLDIARDVLLVYIMGFGLDILLTVAVLDQLKTVNEKEEPSQPLVRSSQLALNGTRASDAKVPDHVSGRQKGKKPRGHPVNMKKNHQTKLSGVMEAERLESLDLNQKIRRKDAKTPPPAYSDMSPIAAGACSAASPPAVEHLPVMKTLTDYSWDTTPHTKDGFFAPILLEYACS</sequence>
<feature type="transmembrane region" description="Helical" evidence="2">
    <location>
        <begin position="72"/>
        <end position="95"/>
    </location>
</feature>
<proteinExistence type="predicted"/>
<feature type="transmembrane region" description="Helical" evidence="2">
    <location>
        <begin position="35"/>
        <end position="60"/>
    </location>
</feature>
<organism evidence="3 4">
    <name type="scientific">Hypsibius exemplaris</name>
    <name type="common">Freshwater tardigrade</name>
    <dbReference type="NCBI Taxonomy" id="2072580"/>
    <lineage>
        <taxon>Eukaryota</taxon>
        <taxon>Metazoa</taxon>
        <taxon>Ecdysozoa</taxon>
        <taxon>Tardigrada</taxon>
        <taxon>Eutardigrada</taxon>
        <taxon>Parachela</taxon>
        <taxon>Hypsibioidea</taxon>
        <taxon>Hypsibiidae</taxon>
        <taxon>Hypsibius</taxon>
    </lineage>
</organism>
<feature type="compositionally biased region" description="Basic and acidic residues" evidence="1">
    <location>
        <begin position="187"/>
        <end position="196"/>
    </location>
</feature>
<keyword evidence="2" id="KW-0812">Transmembrane</keyword>
<keyword evidence="2" id="KW-0472">Membrane</keyword>
<evidence type="ECO:0000256" key="2">
    <source>
        <dbReference type="SAM" id="Phobius"/>
    </source>
</evidence>
<evidence type="ECO:0000256" key="1">
    <source>
        <dbReference type="SAM" id="MobiDB-lite"/>
    </source>
</evidence>
<dbReference type="EMBL" id="MTYJ01000066">
    <property type="protein sequence ID" value="OQV17079.1"/>
    <property type="molecule type" value="Genomic_DNA"/>
</dbReference>
<reference evidence="4" key="1">
    <citation type="submission" date="2017-01" db="EMBL/GenBank/DDBJ databases">
        <title>Comparative genomics of anhydrobiosis in the tardigrade Hypsibius dujardini.</title>
        <authorList>
            <person name="Yoshida Y."/>
            <person name="Koutsovoulos G."/>
            <person name="Laetsch D."/>
            <person name="Stevens L."/>
            <person name="Kumar S."/>
            <person name="Horikawa D."/>
            <person name="Ishino K."/>
            <person name="Komine S."/>
            <person name="Tomita M."/>
            <person name="Blaxter M."/>
            <person name="Arakawa K."/>
        </authorList>
    </citation>
    <scope>NUCLEOTIDE SEQUENCE [LARGE SCALE GENOMIC DNA]</scope>
    <source>
        <strain evidence="4">Z151</strain>
    </source>
</reference>
<dbReference type="Proteomes" id="UP000192578">
    <property type="component" value="Unassembled WGS sequence"/>
</dbReference>
<gene>
    <name evidence="3" type="ORF">BV898_08796</name>
</gene>
<feature type="compositionally biased region" description="Basic residues" evidence="1">
    <location>
        <begin position="197"/>
        <end position="214"/>
    </location>
</feature>
<accession>A0A1W0WPG9</accession>
<evidence type="ECO:0000313" key="3">
    <source>
        <dbReference type="EMBL" id="OQV17079.1"/>
    </source>
</evidence>
<keyword evidence="2" id="KW-1133">Transmembrane helix</keyword>
<keyword evidence="4" id="KW-1185">Reference proteome</keyword>
<feature type="transmembrane region" description="Helical" evidence="2">
    <location>
        <begin position="115"/>
        <end position="132"/>
    </location>
</feature>
<name>A0A1W0WPG9_HYPEX</name>
<dbReference type="AlphaFoldDB" id="A0A1W0WPG9"/>
<evidence type="ECO:0000313" key="4">
    <source>
        <dbReference type="Proteomes" id="UP000192578"/>
    </source>
</evidence>
<protein>
    <submittedName>
        <fullName evidence="3">Uncharacterized protein</fullName>
    </submittedName>
</protein>
<feature type="transmembrane region" description="Helical" evidence="2">
    <location>
        <begin position="139"/>
        <end position="157"/>
    </location>
</feature>
<feature type="compositionally biased region" description="Polar residues" evidence="1">
    <location>
        <begin position="173"/>
        <end position="185"/>
    </location>
</feature>
<comment type="caution">
    <text evidence="3">The sequence shown here is derived from an EMBL/GenBank/DDBJ whole genome shotgun (WGS) entry which is preliminary data.</text>
</comment>